<organism evidence="2 3">
    <name type="scientific">Ameiurus melas</name>
    <name type="common">Black bullhead</name>
    <name type="synonym">Silurus melas</name>
    <dbReference type="NCBI Taxonomy" id="219545"/>
    <lineage>
        <taxon>Eukaryota</taxon>
        <taxon>Metazoa</taxon>
        <taxon>Chordata</taxon>
        <taxon>Craniata</taxon>
        <taxon>Vertebrata</taxon>
        <taxon>Euteleostomi</taxon>
        <taxon>Actinopterygii</taxon>
        <taxon>Neopterygii</taxon>
        <taxon>Teleostei</taxon>
        <taxon>Ostariophysi</taxon>
        <taxon>Siluriformes</taxon>
        <taxon>Ictaluridae</taxon>
        <taxon>Ameiurus</taxon>
    </lineage>
</organism>
<dbReference type="Proteomes" id="UP000593565">
    <property type="component" value="Unassembled WGS sequence"/>
</dbReference>
<reference evidence="2 3" key="1">
    <citation type="submission" date="2020-02" db="EMBL/GenBank/DDBJ databases">
        <title>A chromosome-scale genome assembly of the black bullhead catfish (Ameiurus melas).</title>
        <authorList>
            <person name="Wen M."/>
            <person name="Zham M."/>
            <person name="Cabau C."/>
            <person name="Klopp C."/>
            <person name="Donnadieu C."/>
            <person name="Roques C."/>
            <person name="Bouchez O."/>
            <person name="Lampietro C."/>
            <person name="Jouanno E."/>
            <person name="Herpin A."/>
            <person name="Louis A."/>
            <person name="Berthelot C."/>
            <person name="Parey E."/>
            <person name="Roest-Crollius H."/>
            <person name="Braasch I."/>
            <person name="Postlethwait J."/>
            <person name="Robinson-Rechavi M."/>
            <person name="Echchiki A."/>
            <person name="Begum T."/>
            <person name="Montfort J."/>
            <person name="Schartl M."/>
            <person name="Bobe J."/>
            <person name="Guiguen Y."/>
        </authorList>
    </citation>
    <scope>NUCLEOTIDE SEQUENCE [LARGE SCALE GENOMIC DNA]</scope>
    <source>
        <strain evidence="2">M_S1</strain>
        <tissue evidence="2">Blood</tissue>
    </source>
</reference>
<proteinExistence type="predicted"/>
<feature type="compositionally biased region" description="Basic and acidic residues" evidence="1">
    <location>
        <begin position="35"/>
        <end position="47"/>
    </location>
</feature>
<feature type="compositionally biased region" description="Basic and acidic residues" evidence="1">
    <location>
        <begin position="1"/>
        <end position="10"/>
    </location>
</feature>
<dbReference type="EMBL" id="JAAGNN010000016">
    <property type="protein sequence ID" value="KAF4079015.1"/>
    <property type="molecule type" value="Genomic_DNA"/>
</dbReference>
<comment type="caution">
    <text evidence="2">The sequence shown here is derived from an EMBL/GenBank/DDBJ whole genome shotgun (WGS) entry which is preliminary data.</text>
</comment>
<evidence type="ECO:0000313" key="2">
    <source>
        <dbReference type="EMBL" id="KAF4079015.1"/>
    </source>
</evidence>
<name>A0A7J6A841_AMEME</name>
<feature type="region of interest" description="Disordered" evidence="1">
    <location>
        <begin position="1"/>
        <end position="47"/>
    </location>
</feature>
<dbReference type="AlphaFoldDB" id="A0A7J6A841"/>
<keyword evidence="3" id="KW-1185">Reference proteome</keyword>
<evidence type="ECO:0000313" key="3">
    <source>
        <dbReference type="Proteomes" id="UP000593565"/>
    </source>
</evidence>
<evidence type="ECO:0000256" key="1">
    <source>
        <dbReference type="SAM" id="MobiDB-lite"/>
    </source>
</evidence>
<sequence length="95" mass="10754">MRFQEQETKIRGWRGLPSSGSQKRWGEALSPEVQKSSEHRGSEMKVKKVEEVSSDELVLMACEDGKVFAFEGNKLHLVSNNLEELFKNGLQFPGT</sequence>
<accession>A0A7J6A841</accession>
<gene>
    <name evidence="2" type="ORF">AMELA_G00188250</name>
</gene>
<protein>
    <submittedName>
        <fullName evidence="2">Uncharacterized protein</fullName>
    </submittedName>
</protein>